<accession>A0ABY7ETK9</accession>
<dbReference type="Proteomes" id="UP001164746">
    <property type="component" value="Chromosome 8"/>
</dbReference>
<dbReference type="EMBL" id="CP111019">
    <property type="protein sequence ID" value="WAR13185.1"/>
    <property type="molecule type" value="Genomic_DNA"/>
</dbReference>
<evidence type="ECO:0000313" key="3">
    <source>
        <dbReference type="Proteomes" id="UP001164746"/>
    </source>
</evidence>
<feature type="signal peptide" evidence="1">
    <location>
        <begin position="1"/>
        <end position="21"/>
    </location>
</feature>
<proteinExistence type="predicted"/>
<evidence type="ECO:0000256" key="1">
    <source>
        <dbReference type="SAM" id="SignalP"/>
    </source>
</evidence>
<feature type="chain" id="PRO_5046565721" evidence="1">
    <location>
        <begin position="22"/>
        <end position="187"/>
    </location>
</feature>
<gene>
    <name evidence="2" type="ORF">MAR_027365</name>
</gene>
<evidence type="ECO:0000313" key="2">
    <source>
        <dbReference type="EMBL" id="WAR13185.1"/>
    </source>
</evidence>
<organism evidence="2 3">
    <name type="scientific">Mya arenaria</name>
    <name type="common">Soft-shell clam</name>
    <dbReference type="NCBI Taxonomy" id="6604"/>
    <lineage>
        <taxon>Eukaryota</taxon>
        <taxon>Metazoa</taxon>
        <taxon>Spiralia</taxon>
        <taxon>Lophotrochozoa</taxon>
        <taxon>Mollusca</taxon>
        <taxon>Bivalvia</taxon>
        <taxon>Autobranchia</taxon>
        <taxon>Heteroconchia</taxon>
        <taxon>Euheterodonta</taxon>
        <taxon>Imparidentia</taxon>
        <taxon>Neoheterodontei</taxon>
        <taxon>Myida</taxon>
        <taxon>Myoidea</taxon>
        <taxon>Myidae</taxon>
        <taxon>Mya</taxon>
    </lineage>
</organism>
<name>A0ABY7ETK9_MYAAR</name>
<keyword evidence="1" id="KW-0732">Signal</keyword>
<protein>
    <submittedName>
        <fullName evidence="2">Uncharacterized protein</fullName>
    </submittedName>
</protein>
<keyword evidence="3" id="KW-1185">Reference proteome</keyword>
<sequence>MDIRVYSIMFASVLALILVSSENIQCPQCMHMDHTFTNMPSVYESIIGGLLASLNLSNPECQYNTLLPDPCPAPGAGNRSKCETFVFKAIGVGFSTILPTAGMAVNVVSRSCAERPVAEADTCMDVKDMSASNPELGAVLARMTSRLNTVNYTGEQCFTSANGSETAASTTAVPVATSTTTAPNIQR</sequence>
<reference evidence="2" key="1">
    <citation type="submission" date="2022-11" db="EMBL/GenBank/DDBJ databases">
        <title>Centuries of genome instability and evolution in soft-shell clam transmissible cancer (bioRxiv).</title>
        <authorList>
            <person name="Hart S.F.M."/>
            <person name="Yonemitsu M.A."/>
            <person name="Giersch R.M."/>
            <person name="Beal B.F."/>
            <person name="Arriagada G."/>
            <person name="Davis B.W."/>
            <person name="Ostrander E.A."/>
            <person name="Goff S.P."/>
            <person name="Metzger M.J."/>
        </authorList>
    </citation>
    <scope>NUCLEOTIDE SEQUENCE</scope>
    <source>
        <strain evidence="2">MELC-2E11</strain>
        <tissue evidence="2">Siphon/mantle</tissue>
    </source>
</reference>